<dbReference type="Proteomes" id="UP000664545">
    <property type="component" value="Unassembled WGS sequence"/>
</dbReference>
<comment type="caution">
    <text evidence="2">The sequence shown here is derived from an EMBL/GenBank/DDBJ whole genome shotgun (WGS) entry which is preliminary data.</text>
</comment>
<feature type="transmembrane region" description="Helical" evidence="1">
    <location>
        <begin position="59"/>
        <end position="79"/>
    </location>
</feature>
<keyword evidence="3" id="KW-1185">Reference proteome</keyword>
<evidence type="ECO:0000256" key="1">
    <source>
        <dbReference type="SAM" id="Phobius"/>
    </source>
</evidence>
<evidence type="ECO:0000313" key="3">
    <source>
        <dbReference type="Proteomes" id="UP000664545"/>
    </source>
</evidence>
<dbReference type="InterPro" id="IPR025962">
    <property type="entry name" value="SdpI/YhfL"/>
</dbReference>
<reference evidence="2" key="1">
    <citation type="submission" date="2021-02" db="EMBL/GenBank/DDBJ databases">
        <title>Abyssanaerobacter marinus gen.nov., sp., nov, anaerobic bacterium isolated from the Onnuri vent field of Indian Ocean and suggestion of Mogibacteriaceae fam. nov., and proposal of reclassification of ambiguous this family's genus member.</title>
        <authorList>
            <person name="Kim Y.J."/>
            <person name="Yang J.-A."/>
        </authorList>
    </citation>
    <scope>NUCLEOTIDE SEQUENCE</scope>
    <source>
        <strain evidence="2">DSM 2634</strain>
    </source>
</reference>
<gene>
    <name evidence="2" type="ORF">JYB65_03230</name>
</gene>
<dbReference type="AlphaFoldDB" id="A0A939D780"/>
<evidence type="ECO:0000313" key="2">
    <source>
        <dbReference type="EMBL" id="MBN7772366.1"/>
    </source>
</evidence>
<accession>A0A939D780</accession>
<protein>
    <submittedName>
        <fullName evidence="2">SdpI family protein</fullName>
    </submittedName>
</protein>
<keyword evidence="1" id="KW-1133">Transmembrane helix</keyword>
<keyword evidence="1" id="KW-0472">Membrane</keyword>
<name>A0A939D780_CLOAM</name>
<dbReference type="Pfam" id="PF13630">
    <property type="entry name" value="SdpI"/>
    <property type="match status" value="1"/>
</dbReference>
<proteinExistence type="predicted"/>
<feature type="transmembrane region" description="Helical" evidence="1">
    <location>
        <begin position="85"/>
        <end position="106"/>
    </location>
</feature>
<dbReference type="EMBL" id="JAFJZZ010000001">
    <property type="protein sequence ID" value="MBN7772366.1"/>
    <property type="molecule type" value="Genomic_DNA"/>
</dbReference>
<sequence length="124" mass="13961">MGFIIFSSCNIIPFIMLVFGKVFMEHPPKKINGVYGYRTNMSMKNIETWKFAHEYCGRLWFKIGRALLIVSVAASFYLAPLGVNPQGAGITILVLSQTAILVASIFPTEKALRERFDRNGNVKK</sequence>
<keyword evidence="1" id="KW-0812">Transmembrane</keyword>
<organism evidence="2 3">
    <name type="scientific">Clostridium aminobutyricum</name>
    <dbReference type="NCBI Taxonomy" id="33953"/>
    <lineage>
        <taxon>Bacteria</taxon>
        <taxon>Bacillati</taxon>
        <taxon>Bacillota</taxon>
        <taxon>Clostridia</taxon>
        <taxon>Eubacteriales</taxon>
        <taxon>Clostridiaceae</taxon>
        <taxon>Clostridium</taxon>
    </lineage>
</organism>